<feature type="region of interest" description="Disordered" evidence="1">
    <location>
        <begin position="94"/>
        <end position="121"/>
    </location>
</feature>
<keyword evidence="3" id="KW-1185">Reference proteome</keyword>
<evidence type="ECO:0000313" key="3">
    <source>
        <dbReference type="Proteomes" id="UP000600101"/>
    </source>
</evidence>
<name>A0A9X0UEZ2_9PROT</name>
<dbReference type="AlphaFoldDB" id="A0A9X0UEZ2"/>
<dbReference type="EMBL" id="JACOMF010000054">
    <property type="protein sequence ID" value="MBC4018414.1"/>
    <property type="molecule type" value="Genomic_DNA"/>
</dbReference>
<feature type="compositionally biased region" description="Basic and acidic residues" evidence="1">
    <location>
        <begin position="104"/>
        <end position="121"/>
    </location>
</feature>
<evidence type="ECO:0000313" key="2">
    <source>
        <dbReference type="EMBL" id="MBC4018414.1"/>
    </source>
</evidence>
<organism evidence="2 3">
    <name type="scientific">Siccirubricoccus deserti</name>
    <dbReference type="NCBI Taxonomy" id="2013562"/>
    <lineage>
        <taxon>Bacteria</taxon>
        <taxon>Pseudomonadati</taxon>
        <taxon>Pseudomonadota</taxon>
        <taxon>Alphaproteobacteria</taxon>
        <taxon>Acetobacterales</taxon>
        <taxon>Roseomonadaceae</taxon>
        <taxon>Siccirubricoccus</taxon>
    </lineage>
</organism>
<proteinExistence type="predicted"/>
<gene>
    <name evidence="2" type="ORF">H7965_24325</name>
</gene>
<comment type="caution">
    <text evidence="2">The sequence shown here is derived from an EMBL/GenBank/DDBJ whole genome shotgun (WGS) entry which is preliminary data.</text>
</comment>
<reference evidence="2" key="1">
    <citation type="submission" date="2020-08" db="EMBL/GenBank/DDBJ databases">
        <authorList>
            <person name="Hu Y."/>
            <person name="Nguyen S.V."/>
            <person name="Li F."/>
            <person name="Fanning S."/>
        </authorList>
    </citation>
    <scope>NUCLEOTIDE SEQUENCE</scope>
    <source>
        <strain evidence="2">SYSU D8009</strain>
    </source>
</reference>
<protein>
    <submittedName>
        <fullName evidence="2">Uncharacterized protein</fullName>
    </submittedName>
</protein>
<dbReference type="Proteomes" id="UP000600101">
    <property type="component" value="Unassembled WGS sequence"/>
</dbReference>
<dbReference type="RefSeq" id="WP_186773165.1">
    <property type="nucleotide sequence ID" value="NZ_JACOMF010000054.1"/>
</dbReference>
<sequence>MDCVAFDSSAVAERTAQGYRRFRCWECGKRSNERSASLRPFDGGPVLPHWIIEWDRFGGTSPHPETTLPGRKPDVAPTILPARLVRKLDTSLAPTLGNLPNEGNELKEGPSDAELEGLRRC</sequence>
<evidence type="ECO:0000256" key="1">
    <source>
        <dbReference type="SAM" id="MobiDB-lite"/>
    </source>
</evidence>
<accession>A0A9X0UEZ2</accession>